<reference evidence="4 5" key="1">
    <citation type="submission" date="2024-04" db="EMBL/GenBank/DDBJ databases">
        <title>Isolation of an actinomycete strain from pig manure.</title>
        <authorList>
            <person name="Gong T."/>
            <person name="Yu Z."/>
            <person name="An M."/>
            <person name="Wei C."/>
            <person name="Yang W."/>
            <person name="Liu L."/>
        </authorList>
    </citation>
    <scope>NUCLEOTIDE SEQUENCE [LARGE SCALE GENOMIC DNA]</scope>
    <source>
        <strain evidence="4 5">ZF39</strain>
    </source>
</reference>
<dbReference type="Pfam" id="PF00391">
    <property type="entry name" value="PEP-utilizers"/>
    <property type="match status" value="1"/>
</dbReference>
<dbReference type="Gene3D" id="3.30.470.20">
    <property type="entry name" value="ATP-grasp fold, B domain"/>
    <property type="match status" value="1"/>
</dbReference>
<feature type="transmembrane region" description="Helical" evidence="1">
    <location>
        <begin position="867"/>
        <end position="887"/>
    </location>
</feature>
<evidence type="ECO:0000313" key="4">
    <source>
        <dbReference type="EMBL" id="XAN06228.1"/>
    </source>
</evidence>
<dbReference type="EMBL" id="CP154795">
    <property type="protein sequence ID" value="XAN06228.1"/>
    <property type="molecule type" value="Genomic_DNA"/>
</dbReference>
<feature type="domain" description="PEP-utilising enzyme mobile" evidence="2">
    <location>
        <begin position="776"/>
        <end position="846"/>
    </location>
</feature>
<sequence length="905" mass="96149">MSITRALSALRRTDLPLAGGKGANLGELLAAGLPVPDGFVLTTDAYREFIATNGLQPRIDSLLASADPADPTATEAVSASVTELFTTATIPPSIQAALRNGYAGLGADVPVAVRSSATAEDLAEASFAGQQETLLNVIGAPALAAAVRRCWASLWSARAISYRATHQVKADLALAVVVQRLIPAEASGVMFTANPTNGRTDEIVISAAWGLGEAVVSGSVTTDDIVVRDGQVVDRTTAAKDVLTVRTADGVREQPTTESQRHAEVLSEADALTLAELGGRAAAHFGVPQDLEWARADGRFWLVQSRPITALPAPTGPAPTEWPVPPGFDVYMRASLIEQLPDPLSPLFADLAGELVVKGMVRTIGEFFGPQSLFTEKNFGFVTINGYAYYGYANSLMLKAIGIIPLALRVAFTTIGRDKWAQVFHPRYAALVEKRRAHDPATLTATDLLAGIVELVGEAFAYYTSVQTIIPEAVTSEAVFTALYDRLVKRPGDPRAEEFLLGFDSAPLRADQSIHDLAKWVRRDPALTAALTAQDRDLDGVDAGVRGEFDRRLAEHLTAHGHATYNLDLVNPVAADDPRPVLDVLRFYLAGGARSPEERRSELAARRGAARAAILDRLPRWQGTWFARLLGFANTMAPVREDALADVGLGWPAARAYARELGRRLVAAGALAEPDGVFWLRRTELAEAARRLDDGGSVDSFADRVAERKVIWRGQRLVTPPPILPLDSRWHAFDSMMPTVMGDQGGATLKGTGASGGRVSGIARVMHGPEDFGGMQPGEILVAAITTPAWTPLFALAAGVVTDVGGPLSHSSIVAREYGIPAVLGTTVATARIKTGDRILVDGEAGTVTLLDVEVAEPEEPKRDRNWKPWALGAAAAAVAAVAVGALRRAGVRTGRSARPGCSGR</sequence>
<gene>
    <name evidence="4" type="ORF">AADG42_02520</name>
</gene>
<keyword evidence="5" id="KW-1185">Reference proteome</keyword>
<keyword evidence="1" id="KW-1133">Transmembrane helix</keyword>
<organism evidence="4 5">
    <name type="scientific">Ammonicoccus fulvus</name>
    <dbReference type="NCBI Taxonomy" id="3138240"/>
    <lineage>
        <taxon>Bacteria</taxon>
        <taxon>Bacillati</taxon>
        <taxon>Actinomycetota</taxon>
        <taxon>Actinomycetes</taxon>
        <taxon>Propionibacteriales</taxon>
        <taxon>Propionibacteriaceae</taxon>
        <taxon>Ammonicoccus</taxon>
    </lineage>
</organism>
<dbReference type="SUPFAM" id="SSF52009">
    <property type="entry name" value="Phosphohistidine domain"/>
    <property type="match status" value="1"/>
</dbReference>
<dbReference type="InterPro" id="IPR008279">
    <property type="entry name" value="PEP-util_enz_mobile_dom"/>
</dbReference>
<evidence type="ECO:0000259" key="2">
    <source>
        <dbReference type="Pfam" id="PF00391"/>
    </source>
</evidence>
<dbReference type="InterPro" id="IPR051549">
    <property type="entry name" value="PEP_Utilizing_Enz"/>
</dbReference>
<keyword evidence="1" id="KW-0812">Transmembrane</keyword>
<dbReference type="PANTHER" id="PTHR43615:SF1">
    <property type="entry name" value="PPDK_N DOMAIN-CONTAINING PROTEIN"/>
    <property type="match status" value="1"/>
</dbReference>
<evidence type="ECO:0000256" key="1">
    <source>
        <dbReference type="SAM" id="Phobius"/>
    </source>
</evidence>
<evidence type="ECO:0000259" key="3">
    <source>
        <dbReference type="Pfam" id="PF01326"/>
    </source>
</evidence>
<evidence type="ECO:0000313" key="5">
    <source>
        <dbReference type="Proteomes" id="UP001442841"/>
    </source>
</evidence>
<proteinExistence type="predicted"/>
<dbReference type="InterPro" id="IPR002192">
    <property type="entry name" value="PPDK_AMP/ATP-bd"/>
</dbReference>
<protein>
    <submittedName>
        <fullName evidence="4">PEP/pyruvate-binding domain-containing protein</fullName>
    </submittedName>
</protein>
<dbReference type="Pfam" id="PF01326">
    <property type="entry name" value="PPDK_N"/>
    <property type="match status" value="1"/>
</dbReference>
<dbReference type="InterPro" id="IPR036637">
    <property type="entry name" value="Phosphohistidine_dom_sf"/>
</dbReference>
<dbReference type="Gene3D" id="3.50.30.10">
    <property type="entry name" value="Phosphohistidine domain"/>
    <property type="match status" value="1"/>
</dbReference>
<accession>A0ABZ3FN21</accession>
<dbReference type="Gene3D" id="3.30.1490.20">
    <property type="entry name" value="ATP-grasp fold, A domain"/>
    <property type="match status" value="1"/>
</dbReference>
<dbReference type="InterPro" id="IPR013815">
    <property type="entry name" value="ATP_grasp_subdomain_1"/>
</dbReference>
<keyword evidence="1" id="KW-0472">Membrane</keyword>
<dbReference type="Proteomes" id="UP001442841">
    <property type="component" value="Chromosome"/>
</dbReference>
<name>A0ABZ3FN21_9ACTN</name>
<feature type="domain" description="Pyruvate phosphate dikinase AMP/ATP-binding" evidence="3">
    <location>
        <begin position="16"/>
        <end position="313"/>
    </location>
</feature>
<dbReference type="PANTHER" id="PTHR43615">
    <property type="entry name" value="PHOSPHOENOLPYRUVATE SYNTHASE-RELATED"/>
    <property type="match status" value="1"/>
</dbReference>
<dbReference type="RefSeq" id="WP_425307660.1">
    <property type="nucleotide sequence ID" value="NZ_CP154795.1"/>
</dbReference>
<dbReference type="SUPFAM" id="SSF56059">
    <property type="entry name" value="Glutathione synthetase ATP-binding domain-like"/>
    <property type="match status" value="1"/>
</dbReference>